<evidence type="ECO:0000313" key="1">
    <source>
        <dbReference type="EMBL" id="MDO7833607.1"/>
    </source>
</evidence>
<reference evidence="1" key="1">
    <citation type="submission" date="2023-07" db="EMBL/GenBank/DDBJ databases">
        <title>Bacterial whole genome sequence for Sphingobium sp. HBC34.</title>
        <authorList>
            <person name="Le V."/>
            <person name="Ko S.-R."/>
            <person name="Ahn C.-Y."/>
            <person name="Oh H.-M."/>
        </authorList>
    </citation>
    <scope>NUCLEOTIDE SEQUENCE</scope>
    <source>
        <strain evidence="1">HBC34</strain>
    </source>
</reference>
<accession>A0ABT8ZGE4</accession>
<dbReference type="EMBL" id="JAUQOM010000001">
    <property type="protein sequence ID" value="MDO7833607.1"/>
    <property type="molecule type" value="Genomic_DNA"/>
</dbReference>
<keyword evidence="2" id="KW-1185">Reference proteome</keyword>
<comment type="caution">
    <text evidence="1">The sequence shown here is derived from an EMBL/GenBank/DDBJ whole genome shotgun (WGS) entry which is preliminary data.</text>
</comment>
<dbReference type="Proteomes" id="UP001176471">
    <property type="component" value="Unassembled WGS sequence"/>
</dbReference>
<organism evidence="1 2">
    <name type="scientific">Sphingobium cyanobacteriorum</name>
    <dbReference type="NCBI Taxonomy" id="3063954"/>
    <lineage>
        <taxon>Bacteria</taxon>
        <taxon>Pseudomonadati</taxon>
        <taxon>Pseudomonadota</taxon>
        <taxon>Alphaproteobacteria</taxon>
        <taxon>Sphingomonadales</taxon>
        <taxon>Sphingomonadaceae</taxon>
        <taxon>Sphingobium</taxon>
    </lineage>
</organism>
<dbReference type="RefSeq" id="WP_304534150.1">
    <property type="nucleotide sequence ID" value="NZ_JAUQOM010000001.1"/>
</dbReference>
<name>A0ABT8ZGE4_9SPHN</name>
<sequence>MPGNDSPRFNFGFLLPPGPEVGVMQVDETIDNVGALEGSTLINVRSTAPGTLAALTGPVRDKNTVLVSLTGSKRGPWLDAGIGRTDGTNNVKFVGACFGLRTATTADDFHSAFADGRKAQ</sequence>
<gene>
    <name evidence="1" type="ORF">Q4610_00980</name>
</gene>
<proteinExistence type="predicted"/>
<evidence type="ECO:0000313" key="2">
    <source>
        <dbReference type="Proteomes" id="UP001176471"/>
    </source>
</evidence>
<protein>
    <submittedName>
        <fullName evidence="1">Uncharacterized protein</fullName>
    </submittedName>
</protein>